<comment type="cofactor">
    <cofactor evidence="1">
        <name>pyrroloquinoline quinone</name>
        <dbReference type="ChEBI" id="CHEBI:58442"/>
    </cofactor>
</comment>
<proteinExistence type="inferred from homology"/>
<gene>
    <name evidence="5" type="ORF">M1E25_19920</name>
</gene>
<feature type="domain" description="Pyrrolo-quinoline quinone repeat" evidence="4">
    <location>
        <begin position="75"/>
        <end position="308"/>
    </location>
</feature>
<dbReference type="SMART" id="SM00564">
    <property type="entry name" value="PQQ"/>
    <property type="match status" value="6"/>
</dbReference>
<evidence type="ECO:0000256" key="2">
    <source>
        <dbReference type="ARBA" id="ARBA00008156"/>
    </source>
</evidence>
<accession>A0ABT0XCS7</accession>
<evidence type="ECO:0000256" key="1">
    <source>
        <dbReference type="ARBA" id="ARBA00001931"/>
    </source>
</evidence>
<dbReference type="PANTHER" id="PTHR32303:SF10">
    <property type="entry name" value="OUTER MEMBRANE PROTEIN ASSEMBLY FACTOR BAMB"/>
    <property type="match status" value="1"/>
</dbReference>
<dbReference type="Gene3D" id="2.140.10.10">
    <property type="entry name" value="Quinoprotein alcohol dehydrogenase-like superfamily"/>
    <property type="match status" value="1"/>
</dbReference>
<protein>
    <submittedName>
        <fullName evidence="5">PQQ-binding-like beta-propeller repeat protein</fullName>
    </submittedName>
</protein>
<dbReference type="InterPro" id="IPR018391">
    <property type="entry name" value="PQQ_b-propeller_rpt"/>
</dbReference>
<sequence length="534" mass="56993">MRGRPGFIRGGVRGLVFLAALVLGATVLSVQPSSSHVRQSASDWPTNGHDLHNTRSSRTETVINKDTASRLRAKWKFATHGDVSATPAVVDGAVYFPDWGGYLYKVDAATGRQIWSHRISEYNGVENSVSRSSPAVVGNRLYIGDWDKAYLMAIDTVTGKLVWRTRMDTHPAAVLTASPVVHDGVVYQGVSSRESESGLDPDYKCCTFRGSATAVDADTGKLLWRRYTVPDNGGEAGGYSGGAIWGTPAIDPKTGTAYFTTGQNYTVPKSVSDCQDAGHEPSECLAPDDYIDTVLALDVRTGAVKWNTGAMRFDAWNTGCLPGFPPNNCPANPGYDYDFGDGAHLFTIKRPDGSSRKVIGAGEKSGEYWLLDARTGDIVWSAAPGPGGHIGGIMWGTAYDGKRIYLAEANWEGLPYQTPDGKTLTGSSFAALDPATGRILWQVAEPSGGHAWAPLSVANGVVFGSSTSGHMYAMDAHTGKQLWDFRAPYSSNAGPSIVDGTVYWGNGYVRFKDGAGTTGSTTEGTFYAFSVDGA</sequence>
<name>A0ABT0XCS7_9ACTN</name>
<dbReference type="Pfam" id="PF13360">
    <property type="entry name" value="PQQ_2"/>
    <property type="match status" value="2"/>
</dbReference>
<dbReference type="EMBL" id="JAMQGM010000043">
    <property type="protein sequence ID" value="MCM2579589.1"/>
    <property type="molecule type" value="Genomic_DNA"/>
</dbReference>
<evidence type="ECO:0000313" key="5">
    <source>
        <dbReference type="EMBL" id="MCM2579589.1"/>
    </source>
</evidence>
<evidence type="ECO:0000259" key="4">
    <source>
        <dbReference type="Pfam" id="PF13360"/>
    </source>
</evidence>
<feature type="domain" description="Pyrrolo-quinoline quinone repeat" evidence="4">
    <location>
        <begin position="430"/>
        <end position="518"/>
    </location>
</feature>
<dbReference type="InterPro" id="IPR011047">
    <property type="entry name" value="Quinoprotein_ADH-like_sf"/>
</dbReference>
<organism evidence="5 6">
    <name type="scientific">Streptomyces meridianus</name>
    <dbReference type="NCBI Taxonomy" id="2938945"/>
    <lineage>
        <taxon>Bacteria</taxon>
        <taxon>Bacillati</taxon>
        <taxon>Actinomycetota</taxon>
        <taxon>Actinomycetes</taxon>
        <taxon>Kitasatosporales</taxon>
        <taxon>Streptomycetaceae</taxon>
        <taxon>Streptomyces</taxon>
    </lineage>
</organism>
<evidence type="ECO:0000256" key="3">
    <source>
        <dbReference type="ARBA" id="ARBA00023002"/>
    </source>
</evidence>
<dbReference type="InterPro" id="IPR002372">
    <property type="entry name" value="PQQ_rpt_dom"/>
</dbReference>
<evidence type="ECO:0000313" key="6">
    <source>
        <dbReference type="Proteomes" id="UP001167160"/>
    </source>
</evidence>
<keyword evidence="3" id="KW-0560">Oxidoreductase</keyword>
<comment type="similarity">
    <text evidence="2">Belongs to the bacterial PQQ dehydrogenase family.</text>
</comment>
<keyword evidence="6" id="KW-1185">Reference proteome</keyword>
<dbReference type="SUPFAM" id="SSF50998">
    <property type="entry name" value="Quinoprotein alcohol dehydrogenase-like"/>
    <property type="match status" value="1"/>
</dbReference>
<dbReference type="PANTHER" id="PTHR32303">
    <property type="entry name" value="QUINOPROTEIN ALCOHOL DEHYDROGENASE (CYTOCHROME C)"/>
    <property type="match status" value="1"/>
</dbReference>
<dbReference type="RefSeq" id="WP_251417571.1">
    <property type="nucleotide sequence ID" value="NZ_JAMQGM010000043.1"/>
</dbReference>
<dbReference type="Proteomes" id="UP001167160">
    <property type="component" value="Unassembled WGS sequence"/>
</dbReference>
<comment type="caution">
    <text evidence="5">The sequence shown here is derived from an EMBL/GenBank/DDBJ whole genome shotgun (WGS) entry which is preliminary data.</text>
</comment>
<reference evidence="5" key="1">
    <citation type="journal article" date="2023" name="Int. J. Syst. Evol. Microbiol.">
        <title>Streptomyces meridianus sp. nov. isolated from brackish water of the Tagus estuary in Alcochete, Portugal.</title>
        <authorList>
            <person name="Santos J.D.N."/>
            <person name="Klimek D."/>
            <person name="Calusinska M."/>
            <person name="Lobo Da Cunha A."/>
            <person name="Catita J."/>
            <person name="Goncalves H."/>
            <person name="Gonzalez I."/>
            <person name="Reyes F."/>
            <person name="Lage O.M."/>
        </authorList>
    </citation>
    <scope>NUCLEOTIDE SEQUENCE</scope>
    <source>
        <strain evidence="5">MTZ3.1</strain>
    </source>
</reference>